<gene>
    <name evidence="1" type="ORF">E6C27_scaffold943G00290</name>
</gene>
<name>A0A5A7TLV4_CUCMM</name>
<dbReference type="AlphaFoldDB" id="A0A5A7TLV4"/>
<accession>A0A5A7TLV4</accession>
<dbReference type="EMBL" id="SSTE01016095">
    <property type="protein sequence ID" value="KAA0042415.1"/>
    <property type="molecule type" value="Genomic_DNA"/>
</dbReference>
<dbReference type="Proteomes" id="UP000321393">
    <property type="component" value="Unassembled WGS sequence"/>
</dbReference>
<proteinExistence type="predicted"/>
<organism evidence="1 2">
    <name type="scientific">Cucumis melo var. makuwa</name>
    <name type="common">Oriental melon</name>
    <dbReference type="NCBI Taxonomy" id="1194695"/>
    <lineage>
        <taxon>Eukaryota</taxon>
        <taxon>Viridiplantae</taxon>
        <taxon>Streptophyta</taxon>
        <taxon>Embryophyta</taxon>
        <taxon>Tracheophyta</taxon>
        <taxon>Spermatophyta</taxon>
        <taxon>Magnoliopsida</taxon>
        <taxon>eudicotyledons</taxon>
        <taxon>Gunneridae</taxon>
        <taxon>Pentapetalae</taxon>
        <taxon>rosids</taxon>
        <taxon>fabids</taxon>
        <taxon>Cucurbitales</taxon>
        <taxon>Cucurbitaceae</taxon>
        <taxon>Benincaseae</taxon>
        <taxon>Cucumis</taxon>
    </lineage>
</organism>
<sequence length="170" mass="18879">MSKFTILFPKFPLFPQRLHDLLFHLLASPHSSQVAAEDWLGSSAAEDLLHSSTIEDLLGSSAAQGMLCLSAIVQNRSRKVVFVRRSSEIYHAPFQLATEHFGHQPEHLKPELLSNGREPCFRYPIIVVGMFGVGAMEIAYAELKRFQEVDDNNRETLSLELSKSVGLGGG</sequence>
<protein>
    <submittedName>
        <fullName evidence="1">ATPase family AAA domain-containing protein 1-B isoform X1</fullName>
    </submittedName>
</protein>
<evidence type="ECO:0000313" key="1">
    <source>
        <dbReference type="EMBL" id="KAA0042415.1"/>
    </source>
</evidence>
<evidence type="ECO:0000313" key="2">
    <source>
        <dbReference type="Proteomes" id="UP000321393"/>
    </source>
</evidence>
<comment type="caution">
    <text evidence="1">The sequence shown here is derived from an EMBL/GenBank/DDBJ whole genome shotgun (WGS) entry which is preliminary data.</text>
</comment>
<reference evidence="1 2" key="1">
    <citation type="submission" date="2019-08" db="EMBL/GenBank/DDBJ databases">
        <title>Draft genome sequences of two oriental melons (Cucumis melo L. var makuwa).</title>
        <authorList>
            <person name="Kwon S.-Y."/>
        </authorList>
    </citation>
    <scope>NUCLEOTIDE SEQUENCE [LARGE SCALE GENOMIC DNA]</scope>
    <source>
        <strain evidence="2">cv. SW 3</strain>
        <tissue evidence="1">Leaf</tissue>
    </source>
</reference>